<keyword evidence="1" id="KW-0238">DNA-binding</keyword>
<evidence type="ECO:0000256" key="1">
    <source>
        <dbReference type="ARBA" id="ARBA00023125"/>
    </source>
</evidence>
<dbReference type="Gene3D" id="1.10.260.40">
    <property type="entry name" value="lambda repressor-like DNA-binding domains"/>
    <property type="match status" value="1"/>
</dbReference>
<feature type="domain" description="HTH cro/C1-type" evidence="2">
    <location>
        <begin position="8"/>
        <end position="62"/>
    </location>
</feature>
<dbReference type="GO" id="GO:0003677">
    <property type="term" value="F:DNA binding"/>
    <property type="evidence" value="ECO:0007669"/>
    <property type="project" value="UniProtKB-KW"/>
</dbReference>
<dbReference type="CDD" id="cd00093">
    <property type="entry name" value="HTH_XRE"/>
    <property type="match status" value="1"/>
</dbReference>
<dbReference type="AlphaFoldDB" id="A0A379DAL3"/>
<reference evidence="3 4" key="1">
    <citation type="submission" date="2018-06" db="EMBL/GenBank/DDBJ databases">
        <authorList>
            <consortium name="Pathogen Informatics"/>
            <person name="Doyle S."/>
        </authorList>
    </citation>
    <scope>NUCLEOTIDE SEQUENCE [LARGE SCALE GENOMIC DNA]</scope>
    <source>
        <strain evidence="3 4">NCTC11088</strain>
    </source>
</reference>
<sequence length="137" mass="15692">MLSFGARLKNLRISSDMTQLDLSKKLNVSRATVGRYETEERFPDKETLIKLADIFNVSLDFLLGREYKNINISSITLNDSLDPYSVSTFIHEILLENLKKLNIETNIINDSSFLNNVITYGLQAGLKIYLLEKNQNM</sequence>
<dbReference type="Pfam" id="PF01381">
    <property type="entry name" value="HTH_3"/>
    <property type="match status" value="1"/>
</dbReference>
<dbReference type="InterPro" id="IPR010982">
    <property type="entry name" value="Lambda_DNA-bd_dom_sf"/>
</dbReference>
<dbReference type="RefSeq" id="WP_115312028.1">
    <property type="nucleotide sequence ID" value="NZ_UGTH01000001.1"/>
</dbReference>
<evidence type="ECO:0000313" key="3">
    <source>
        <dbReference type="EMBL" id="SUB75028.1"/>
    </source>
</evidence>
<dbReference type="Proteomes" id="UP000254777">
    <property type="component" value="Unassembled WGS sequence"/>
</dbReference>
<proteinExistence type="predicted"/>
<protein>
    <submittedName>
        <fullName evidence="3">HTH-type transcriptional regulator immR</fullName>
    </submittedName>
</protein>
<accession>A0A379DAL3</accession>
<evidence type="ECO:0000313" key="4">
    <source>
        <dbReference type="Proteomes" id="UP000254777"/>
    </source>
</evidence>
<dbReference type="PANTHER" id="PTHR46558">
    <property type="entry name" value="TRACRIPTIONAL REGULATORY PROTEIN-RELATED-RELATED"/>
    <property type="match status" value="1"/>
</dbReference>
<gene>
    <name evidence="3" type="primary">immR_3</name>
    <name evidence="3" type="ORF">NCTC11088_00790</name>
</gene>
<dbReference type="PANTHER" id="PTHR46558:SF14">
    <property type="entry name" value="HTH-TYPE TRANSCRIPTIONAL REGULATOR ANSR"/>
    <property type="match status" value="1"/>
</dbReference>
<dbReference type="SMART" id="SM00530">
    <property type="entry name" value="HTH_XRE"/>
    <property type="match status" value="1"/>
</dbReference>
<dbReference type="InterPro" id="IPR001387">
    <property type="entry name" value="Cro/C1-type_HTH"/>
</dbReference>
<evidence type="ECO:0000259" key="2">
    <source>
        <dbReference type="PROSITE" id="PS50943"/>
    </source>
</evidence>
<name>A0A379DAL3_9FIRM</name>
<dbReference type="PROSITE" id="PS50943">
    <property type="entry name" value="HTH_CROC1"/>
    <property type="match status" value="1"/>
</dbReference>
<dbReference type="SUPFAM" id="SSF47413">
    <property type="entry name" value="lambda repressor-like DNA-binding domains"/>
    <property type="match status" value="1"/>
</dbReference>
<dbReference type="EMBL" id="UGTH01000001">
    <property type="protein sequence ID" value="SUB75028.1"/>
    <property type="molecule type" value="Genomic_DNA"/>
</dbReference>
<organism evidence="3 4">
    <name type="scientific">Peptoniphilus indolicus</name>
    <dbReference type="NCBI Taxonomy" id="33030"/>
    <lineage>
        <taxon>Bacteria</taxon>
        <taxon>Bacillati</taxon>
        <taxon>Bacillota</taxon>
        <taxon>Tissierellia</taxon>
        <taxon>Tissierellales</taxon>
        <taxon>Peptoniphilaceae</taxon>
        <taxon>Peptoniphilus</taxon>
    </lineage>
</organism>